<organism evidence="2">
    <name type="scientific">candidate division CPR3 bacterium</name>
    <dbReference type="NCBI Taxonomy" id="2268181"/>
    <lineage>
        <taxon>Bacteria</taxon>
        <taxon>Bacteria division CPR3</taxon>
    </lineage>
</organism>
<evidence type="ECO:0000313" key="2">
    <source>
        <dbReference type="EMBL" id="HFZ08583.1"/>
    </source>
</evidence>
<dbReference type="AlphaFoldDB" id="A0A7V3J9C4"/>
<evidence type="ECO:0000259" key="1">
    <source>
        <dbReference type="Pfam" id="PF18765"/>
    </source>
</evidence>
<dbReference type="EMBL" id="DTGG01000019">
    <property type="protein sequence ID" value="HFZ08583.1"/>
    <property type="molecule type" value="Genomic_DNA"/>
</dbReference>
<keyword evidence="2" id="KW-0808">Transferase</keyword>
<dbReference type="Gene3D" id="3.30.460.10">
    <property type="entry name" value="Beta Polymerase, domain 2"/>
    <property type="match status" value="1"/>
</dbReference>
<accession>A0A7V3J9C4</accession>
<name>A0A7V3J9C4_UNCC3</name>
<dbReference type="SUPFAM" id="SSF81301">
    <property type="entry name" value="Nucleotidyltransferase"/>
    <property type="match status" value="1"/>
</dbReference>
<reference evidence="2" key="1">
    <citation type="journal article" date="2020" name="mSystems">
        <title>Genome- and Community-Level Interaction Insights into Carbon Utilization and Element Cycling Functions of Hydrothermarchaeota in Hydrothermal Sediment.</title>
        <authorList>
            <person name="Zhou Z."/>
            <person name="Liu Y."/>
            <person name="Xu W."/>
            <person name="Pan J."/>
            <person name="Luo Z.H."/>
            <person name="Li M."/>
        </authorList>
    </citation>
    <scope>NUCLEOTIDE SEQUENCE [LARGE SCALE GENOMIC DNA]</scope>
    <source>
        <strain evidence="2">SpSt-757</strain>
    </source>
</reference>
<dbReference type="InterPro" id="IPR043519">
    <property type="entry name" value="NT_sf"/>
</dbReference>
<dbReference type="Pfam" id="PF18765">
    <property type="entry name" value="Polbeta"/>
    <property type="match status" value="1"/>
</dbReference>
<sequence>MDELKKKIVEIIKRQLNLPHYKVFLFGSQANKKADERSDLDIGIEASSPLPPHVLAKIREELDQLPVIQKIDLVDFNLVSSDFKEVALQSIEVLYEK</sequence>
<gene>
    <name evidence="2" type="ORF">ENV41_00415</name>
</gene>
<comment type="caution">
    <text evidence="2">The sequence shown here is derived from an EMBL/GenBank/DDBJ whole genome shotgun (WGS) entry which is preliminary data.</text>
</comment>
<feature type="domain" description="Polymerase beta nucleotidyltransferase" evidence="1">
    <location>
        <begin position="6"/>
        <end position="97"/>
    </location>
</feature>
<dbReference type="GO" id="GO:0016740">
    <property type="term" value="F:transferase activity"/>
    <property type="evidence" value="ECO:0007669"/>
    <property type="project" value="UniProtKB-KW"/>
</dbReference>
<proteinExistence type="predicted"/>
<protein>
    <submittedName>
        <fullName evidence="2">Nucleotidyltransferase domain-containing protein</fullName>
    </submittedName>
</protein>
<dbReference type="CDD" id="cd05403">
    <property type="entry name" value="NT_KNTase_like"/>
    <property type="match status" value="1"/>
</dbReference>
<dbReference type="InterPro" id="IPR041633">
    <property type="entry name" value="Polbeta"/>
</dbReference>